<keyword evidence="1" id="KW-0175">Coiled coil</keyword>
<evidence type="ECO:0000313" key="3">
    <source>
        <dbReference type="EMBL" id="QQP91536.1"/>
    </source>
</evidence>
<feature type="transmembrane region" description="Helical" evidence="2">
    <location>
        <begin position="93"/>
        <end position="117"/>
    </location>
</feature>
<keyword evidence="2" id="KW-0472">Membrane</keyword>
<proteinExistence type="predicted"/>
<keyword evidence="4" id="KW-1185">Reference proteome</keyword>
<evidence type="ECO:0000256" key="1">
    <source>
        <dbReference type="SAM" id="Coils"/>
    </source>
</evidence>
<feature type="coiled-coil region" evidence="1">
    <location>
        <begin position="64"/>
        <end position="91"/>
    </location>
</feature>
<sequence length="125" mass="13758">MADANARTGSEGGEFYRVVDSTGELMGEFPSSRIAREFARRMIEAGKASTLVVEWSNNGRRGELSITRRMVNAAEKRAAEAKRRANLEARRRANLISGLAAAVVAFLALIQVAATYMQARENLWP</sequence>
<name>A0ABX7BAW2_9PROT</name>
<dbReference type="RefSeq" id="WP_201079556.1">
    <property type="nucleotide sequence ID" value="NZ_CP067420.1"/>
</dbReference>
<gene>
    <name evidence="3" type="ORF">IGS68_10150</name>
</gene>
<accession>A0ABX7BAW2</accession>
<evidence type="ECO:0000256" key="2">
    <source>
        <dbReference type="SAM" id="Phobius"/>
    </source>
</evidence>
<reference evidence="3" key="1">
    <citation type="submission" date="2021-02" db="EMBL/GenBank/DDBJ databases">
        <title>Skermanella TT6 skin isolate.</title>
        <authorList>
            <person name="Lee K."/>
            <person name="Ganzorig M."/>
        </authorList>
    </citation>
    <scope>NUCLEOTIDE SEQUENCE</scope>
    <source>
        <strain evidence="3">TT6</strain>
    </source>
</reference>
<protein>
    <submittedName>
        <fullName evidence="3">Uncharacterized protein</fullName>
    </submittedName>
</protein>
<keyword evidence="2" id="KW-1133">Transmembrane helix</keyword>
<dbReference type="Proteomes" id="UP000595197">
    <property type="component" value="Chromosome"/>
</dbReference>
<dbReference type="EMBL" id="CP067420">
    <property type="protein sequence ID" value="QQP91536.1"/>
    <property type="molecule type" value="Genomic_DNA"/>
</dbReference>
<evidence type="ECO:0000313" key="4">
    <source>
        <dbReference type="Proteomes" id="UP000595197"/>
    </source>
</evidence>
<organism evidence="3 4">
    <name type="scientific">Skermanella cutis</name>
    <dbReference type="NCBI Taxonomy" id="2775420"/>
    <lineage>
        <taxon>Bacteria</taxon>
        <taxon>Pseudomonadati</taxon>
        <taxon>Pseudomonadota</taxon>
        <taxon>Alphaproteobacteria</taxon>
        <taxon>Rhodospirillales</taxon>
        <taxon>Azospirillaceae</taxon>
        <taxon>Skermanella</taxon>
    </lineage>
</organism>
<keyword evidence="2" id="KW-0812">Transmembrane</keyword>